<dbReference type="OrthoDB" id="2924818at2759"/>
<dbReference type="EMBL" id="NRDI02000002">
    <property type="protein sequence ID" value="KAI1519109.1"/>
    <property type="molecule type" value="Genomic_DNA"/>
</dbReference>
<comment type="caution">
    <text evidence="6">The sequence shown here is derived from an EMBL/GenBank/DDBJ whole genome shotgun (WGS) entry which is preliminary data.</text>
</comment>
<dbReference type="GO" id="GO:0003839">
    <property type="term" value="F:gamma-glutamylcyclotransferase activity"/>
    <property type="evidence" value="ECO:0007669"/>
    <property type="project" value="UniProtKB-EC"/>
</dbReference>
<keyword evidence="7" id="KW-1185">Reference proteome</keyword>
<accession>A0A2W1G564</accession>
<dbReference type="Gene3D" id="3.10.490.10">
    <property type="entry name" value="Gamma-glutamyl cyclotransferase-like"/>
    <property type="match status" value="1"/>
</dbReference>
<dbReference type="AlphaFoldDB" id="A0A2W1G564"/>
<dbReference type="CDD" id="cd06661">
    <property type="entry name" value="GGCT_like"/>
    <property type="match status" value="1"/>
</dbReference>
<evidence type="ECO:0000256" key="5">
    <source>
        <dbReference type="SAM" id="MobiDB-lite"/>
    </source>
</evidence>
<gene>
    <name evidence="6" type="ORF">Ptr86124_002237</name>
</gene>
<feature type="compositionally biased region" description="Basic and acidic residues" evidence="5">
    <location>
        <begin position="199"/>
        <end position="223"/>
    </location>
</feature>
<sequence>MAPPPDSTTATPTIYFGYGSNLWHHQMHTRCPTSRYIGIARLRPYTWLINDRGYANVVSSPSTTSSSSAEEYKTTVYGLVYTLLPADEAQLDINEGVPTAYTKEYLECDFWALDPENPLCPNVPSPGGKIDTEKPPTQTIKMLVYIDRKRTSPSTPRKEYVYRMNRGIEDAVKCGMPEAYVENVMRGYIPADDEDEDSKEGGKMAEFAKDQAAKFRDESGVLE</sequence>
<dbReference type="PANTHER" id="PTHR12935">
    <property type="entry name" value="GAMMA-GLUTAMYLCYCLOTRANSFERASE"/>
    <property type="match status" value="1"/>
</dbReference>
<evidence type="ECO:0000256" key="1">
    <source>
        <dbReference type="ARBA" id="ARBA00012346"/>
    </source>
</evidence>
<dbReference type="InterPro" id="IPR017939">
    <property type="entry name" value="G-Glutamylcylcotransferase"/>
</dbReference>
<dbReference type="PANTHER" id="PTHR12935:SF0">
    <property type="entry name" value="GAMMA-GLUTAMYLCYCLOTRANSFERASE"/>
    <property type="match status" value="1"/>
</dbReference>
<evidence type="ECO:0000256" key="4">
    <source>
        <dbReference type="PIRSR" id="PIRSR617939-2"/>
    </source>
</evidence>
<protein>
    <recommendedName>
        <fullName evidence="1">gamma-glutamylcyclotransferase</fullName>
        <ecNumber evidence="1">4.3.2.9</ecNumber>
    </recommendedName>
</protein>
<dbReference type="Proteomes" id="UP000249757">
    <property type="component" value="Unassembled WGS sequence"/>
</dbReference>
<name>A0A2W1G564_9PLEO</name>
<feature type="active site" description="Proton acceptor" evidence="3">
    <location>
        <position position="95"/>
    </location>
</feature>
<feature type="binding site" evidence="4">
    <location>
        <begin position="15"/>
        <end position="20"/>
    </location>
    <ligand>
        <name>substrate</name>
    </ligand>
</feature>
<evidence type="ECO:0000313" key="7">
    <source>
        <dbReference type="Proteomes" id="UP000249757"/>
    </source>
</evidence>
<dbReference type="EC" id="4.3.2.9" evidence="1"/>
<dbReference type="OMA" id="EVMRKSI"/>
<dbReference type="InterPro" id="IPR036568">
    <property type="entry name" value="GGCT-like_sf"/>
</dbReference>
<evidence type="ECO:0000313" key="6">
    <source>
        <dbReference type="EMBL" id="KAI1519109.1"/>
    </source>
</evidence>
<evidence type="ECO:0000256" key="2">
    <source>
        <dbReference type="ARBA" id="ARBA00023239"/>
    </source>
</evidence>
<dbReference type="SUPFAM" id="SSF110857">
    <property type="entry name" value="Gamma-glutamyl cyclotransferase-like"/>
    <property type="match status" value="1"/>
</dbReference>
<organism evidence="6 7">
    <name type="scientific">Pyrenophora tritici-repentis</name>
    <dbReference type="NCBI Taxonomy" id="45151"/>
    <lineage>
        <taxon>Eukaryota</taxon>
        <taxon>Fungi</taxon>
        <taxon>Dikarya</taxon>
        <taxon>Ascomycota</taxon>
        <taxon>Pezizomycotina</taxon>
        <taxon>Dothideomycetes</taxon>
        <taxon>Pleosporomycetidae</taxon>
        <taxon>Pleosporales</taxon>
        <taxon>Pleosporineae</taxon>
        <taxon>Pleosporaceae</taxon>
        <taxon>Pyrenophora</taxon>
    </lineage>
</organism>
<proteinExistence type="predicted"/>
<keyword evidence="2" id="KW-0456">Lyase</keyword>
<dbReference type="InterPro" id="IPR013024">
    <property type="entry name" value="GGCT-like"/>
</dbReference>
<evidence type="ECO:0000256" key="3">
    <source>
        <dbReference type="PIRSR" id="PIRSR617939-1"/>
    </source>
</evidence>
<reference evidence="7" key="1">
    <citation type="journal article" date="2022" name="Microb. Genom.">
        <title>A global pangenome for the wheat fungal pathogen Pyrenophora tritici-repentis and prediction of effector protein structural homology.</title>
        <authorList>
            <person name="Moolhuijzen P.M."/>
            <person name="See P.T."/>
            <person name="Shi G."/>
            <person name="Powell H.R."/>
            <person name="Cockram J."/>
            <person name="Jorgensen L.N."/>
            <person name="Benslimane H."/>
            <person name="Strelkov S.E."/>
            <person name="Turner J."/>
            <person name="Liu Z."/>
            <person name="Moffat C.S."/>
        </authorList>
    </citation>
    <scope>NUCLEOTIDE SEQUENCE [LARGE SCALE GENOMIC DNA]</scope>
</reference>
<feature type="region of interest" description="Disordered" evidence="5">
    <location>
        <begin position="191"/>
        <end position="223"/>
    </location>
</feature>